<protein>
    <recommendedName>
        <fullName evidence="2">pH-response regulator protein palC</fullName>
    </recommendedName>
</protein>
<name>A0A8H2X583_9AGAM</name>
<dbReference type="Proteomes" id="UP000663846">
    <property type="component" value="Unassembled WGS sequence"/>
</dbReference>
<sequence>MNHDNLPRTHTTPIGKLSPRTLETSAWWRSPTTTTMSGYVYDLPTTGALSLSELCTDITGSHAANLARATEARANVRAILKASRRTDAGERDYLKVVKALDEYLPFVNAIIASVAADDLTLAQEPGKSLFSWRSTLSHSTLSDPPRINIHGLHSELAFVLYSNAYALSNLSAASVASLGSYERDRALPDADRRAKDEKLSFAVKLLCRAAGTFTYIAQVVIPELGKGLGGPRPPELREDVANALAKLALADAHALSVRKLLTRSAVEAALSPGPPLPQGHPAPALVAKIHLHTASLFASARGLTDTSQRKLSLLKSRGGADNAEVSQDIRRYLEEESALNEALAHKWLGVDAGEADRTGDAIGYLRWAKSELESLKEGALSKLKKSGGDGKMKKERSAEEIDSVGMFLKNYLRTNDSVHFQPVPTSSSLQATIPAGMSVVTEKIYEAPMPAFGPGTPDYVARHVQKLDLDDSNTPPEPEPKEDDRDYGLKGSYF</sequence>
<dbReference type="Gene3D" id="1.25.40.280">
    <property type="entry name" value="alix/aip1 like domains"/>
    <property type="match status" value="1"/>
</dbReference>
<dbReference type="GO" id="GO:0005886">
    <property type="term" value="C:plasma membrane"/>
    <property type="evidence" value="ECO:0007669"/>
    <property type="project" value="TreeGrafter"/>
</dbReference>
<dbReference type="SMART" id="SM01041">
    <property type="entry name" value="BRO1"/>
    <property type="match status" value="1"/>
</dbReference>
<organism evidence="5 6">
    <name type="scientific">Rhizoctonia solani</name>
    <dbReference type="NCBI Taxonomy" id="456999"/>
    <lineage>
        <taxon>Eukaryota</taxon>
        <taxon>Fungi</taxon>
        <taxon>Dikarya</taxon>
        <taxon>Basidiomycota</taxon>
        <taxon>Agaricomycotina</taxon>
        <taxon>Agaricomycetes</taxon>
        <taxon>Cantharellales</taxon>
        <taxon>Ceratobasidiaceae</taxon>
        <taxon>Rhizoctonia</taxon>
    </lineage>
</organism>
<evidence type="ECO:0000256" key="2">
    <source>
        <dbReference type="ARBA" id="ARBA00022193"/>
    </source>
</evidence>
<reference evidence="5" key="1">
    <citation type="submission" date="2021-01" db="EMBL/GenBank/DDBJ databases">
        <authorList>
            <person name="Kaushik A."/>
        </authorList>
    </citation>
    <scope>NUCLEOTIDE SEQUENCE</scope>
    <source>
        <strain evidence="5">AG1-1C</strain>
    </source>
</reference>
<comment type="caution">
    <text evidence="5">The sequence shown here is derived from an EMBL/GenBank/DDBJ whole genome shotgun (WGS) entry which is preliminary data.</text>
</comment>
<dbReference type="OrthoDB" id="548949at2759"/>
<dbReference type="InterPro" id="IPR038499">
    <property type="entry name" value="BRO1_sf"/>
</dbReference>
<evidence type="ECO:0000256" key="3">
    <source>
        <dbReference type="SAM" id="MobiDB-lite"/>
    </source>
</evidence>
<accession>A0A8H2X583</accession>
<proteinExistence type="inferred from homology"/>
<feature type="domain" description="BRO1" evidence="4">
    <location>
        <begin position="37"/>
        <end position="494"/>
    </location>
</feature>
<dbReference type="PANTHER" id="PTHR40463">
    <property type="entry name" value="PH-RESPONSE REGULATOR PROTEIN PALC"/>
    <property type="match status" value="1"/>
</dbReference>
<evidence type="ECO:0000313" key="6">
    <source>
        <dbReference type="Proteomes" id="UP000663846"/>
    </source>
</evidence>
<dbReference type="InterPro" id="IPR037505">
    <property type="entry name" value="pH-resp_palC"/>
</dbReference>
<comment type="similarity">
    <text evidence="1">Belongs to the palC family.</text>
</comment>
<feature type="compositionally biased region" description="Basic and acidic residues" evidence="3">
    <location>
        <begin position="478"/>
        <end position="488"/>
    </location>
</feature>
<dbReference type="GO" id="GO:0071467">
    <property type="term" value="P:cellular response to pH"/>
    <property type="evidence" value="ECO:0007669"/>
    <property type="project" value="InterPro"/>
</dbReference>
<dbReference type="InterPro" id="IPR004328">
    <property type="entry name" value="BRO1_dom"/>
</dbReference>
<dbReference type="AlphaFoldDB" id="A0A8H2X583"/>
<gene>
    <name evidence="5" type="ORF">RDB_LOCUS78384</name>
</gene>
<feature type="region of interest" description="Disordered" evidence="3">
    <location>
        <begin position="468"/>
        <end position="494"/>
    </location>
</feature>
<dbReference type="EMBL" id="CAJMWS010000318">
    <property type="protein sequence ID" value="CAE6416454.1"/>
    <property type="molecule type" value="Genomic_DNA"/>
</dbReference>
<dbReference type="PROSITE" id="PS51180">
    <property type="entry name" value="BRO1"/>
    <property type="match status" value="1"/>
</dbReference>
<evidence type="ECO:0000259" key="4">
    <source>
        <dbReference type="PROSITE" id="PS51180"/>
    </source>
</evidence>
<evidence type="ECO:0000313" key="5">
    <source>
        <dbReference type="EMBL" id="CAE6416454.1"/>
    </source>
</evidence>
<evidence type="ECO:0000256" key="1">
    <source>
        <dbReference type="ARBA" id="ARBA00010997"/>
    </source>
</evidence>
<dbReference type="PANTHER" id="PTHR40463:SF1">
    <property type="entry name" value="PH-RESPONSE REGULATOR PROTEIN PALC"/>
    <property type="match status" value="1"/>
</dbReference>
<dbReference type="Pfam" id="PF03097">
    <property type="entry name" value="BRO1"/>
    <property type="match status" value="1"/>
</dbReference>